<name>A0A9N9KP18_9HELO</name>
<keyword evidence="3" id="KW-1185">Reference proteome</keyword>
<dbReference type="EMBL" id="CAJVRL010000041">
    <property type="protein sequence ID" value="CAG8951284.1"/>
    <property type="molecule type" value="Genomic_DNA"/>
</dbReference>
<dbReference type="OrthoDB" id="265717at2759"/>
<proteinExistence type="predicted"/>
<organism evidence="2 3">
    <name type="scientific">Hymenoscyphus fraxineus</name>
    <dbReference type="NCBI Taxonomy" id="746836"/>
    <lineage>
        <taxon>Eukaryota</taxon>
        <taxon>Fungi</taxon>
        <taxon>Dikarya</taxon>
        <taxon>Ascomycota</taxon>
        <taxon>Pezizomycotina</taxon>
        <taxon>Leotiomycetes</taxon>
        <taxon>Helotiales</taxon>
        <taxon>Helotiaceae</taxon>
        <taxon>Hymenoscyphus</taxon>
    </lineage>
</organism>
<evidence type="ECO:0000313" key="2">
    <source>
        <dbReference type="EMBL" id="CAG8951284.1"/>
    </source>
</evidence>
<evidence type="ECO:0008006" key="4">
    <source>
        <dbReference type="Google" id="ProtNLM"/>
    </source>
</evidence>
<feature type="chain" id="PRO_5040290204" description="Peptidase A1 domain-containing protein" evidence="1">
    <location>
        <begin position="20"/>
        <end position="307"/>
    </location>
</feature>
<protein>
    <recommendedName>
        <fullName evidence="4">Peptidase A1 domain-containing protein</fullName>
    </recommendedName>
</protein>
<accession>A0A9N9KP18</accession>
<dbReference type="AlphaFoldDB" id="A0A9N9KP18"/>
<comment type="caution">
    <text evidence="2">The sequence shown here is derived from an EMBL/GenBank/DDBJ whole genome shotgun (WGS) entry which is preliminary data.</text>
</comment>
<sequence length="307" mass="33445">MTIFNILALTLCAFSPVSSRLLPRQVFPNSTSESSPNPIGHLYPNSVTGTLNGTVSLVPIPYSVARSIIPSQYGILTKAYEALLPGFPKDSYPLLIRVPLDHDLEFGGLNLVPDFQSVHISYPFVDIFGDGYTSFQYQEYILLTSTSPIGLAGTAAYGTIPVPAVFNPDLQAYKYVHPHSHDITVEAFAVNTTYPTRIAKTRFSPLEEEGRWPLAFYKNATNQPAFTNPAIGCDNQILFYNTTLSTGVNEPVHIKGDIEIAAPYFPGGAKFKKAYGIKVDVAFIENNMIPCQDLKGYHGTGPGDSGA</sequence>
<keyword evidence="1" id="KW-0732">Signal</keyword>
<evidence type="ECO:0000256" key="1">
    <source>
        <dbReference type="SAM" id="SignalP"/>
    </source>
</evidence>
<evidence type="ECO:0000313" key="3">
    <source>
        <dbReference type="Proteomes" id="UP000696280"/>
    </source>
</evidence>
<dbReference type="Proteomes" id="UP000696280">
    <property type="component" value="Unassembled WGS sequence"/>
</dbReference>
<gene>
    <name evidence="2" type="ORF">HYFRA_00008033</name>
</gene>
<reference evidence="2" key="1">
    <citation type="submission" date="2021-07" db="EMBL/GenBank/DDBJ databases">
        <authorList>
            <person name="Durling M."/>
        </authorList>
    </citation>
    <scope>NUCLEOTIDE SEQUENCE</scope>
</reference>
<feature type="signal peptide" evidence="1">
    <location>
        <begin position="1"/>
        <end position="19"/>
    </location>
</feature>